<dbReference type="GO" id="GO:0016787">
    <property type="term" value="F:hydrolase activity"/>
    <property type="evidence" value="ECO:0007669"/>
    <property type="project" value="UniProtKB-KW"/>
</dbReference>
<dbReference type="GO" id="GO:0005524">
    <property type="term" value="F:ATP binding"/>
    <property type="evidence" value="ECO:0007669"/>
    <property type="project" value="UniProtKB-KW"/>
</dbReference>
<organism evidence="8 9">
    <name type="scientific">Ciccaba nigrolineata</name>
    <dbReference type="NCBI Taxonomy" id="1118524"/>
    <lineage>
        <taxon>Eukaryota</taxon>
        <taxon>Metazoa</taxon>
        <taxon>Chordata</taxon>
        <taxon>Craniata</taxon>
        <taxon>Vertebrata</taxon>
        <taxon>Euteleostomi</taxon>
        <taxon>Archelosauria</taxon>
        <taxon>Archosauria</taxon>
        <taxon>Dinosauria</taxon>
        <taxon>Saurischia</taxon>
        <taxon>Theropoda</taxon>
        <taxon>Coelurosauria</taxon>
        <taxon>Aves</taxon>
        <taxon>Neognathae</taxon>
        <taxon>Neoaves</taxon>
        <taxon>Telluraves</taxon>
        <taxon>Strigiformes</taxon>
        <taxon>Strigidae</taxon>
        <taxon>Ciccaba</taxon>
    </lineage>
</organism>
<feature type="compositionally biased region" description="Low complexity" evidence="6">
    <location>
        <begin position="593"/>
        <end position="605"/>
    </location>
</feature>
<sequence>SSGLTVTAVKDFGEWNLEAGALVLADGGLCCIDEFNSIKEHDRTSIHEAMEQQTISVAKAGLVCKLNTRTTILAATNPKGHYDPNESVSVNIALGSPLLSRFDLVLVLLDTKNEEWDRIISSFILQNKGCPSKSEKLWSMEKMKTYFCLIKSIQPKLSNESNLILVRYYQMQRQSDCRNAARTTIRLLESLIRLAEAHARLMFRDTVTLEDAVTVVSVMESSMQGGALLGGINALHTSFPEDPMVQYRTQCELILERLELQDLLHKELQRLDRLQKENSCQLQPEETSFSTTTRCSNKDTPGQSKQMSQPEPSNQQENNSRPQPSLPKGNCEVDIHLEPLCNPAHANNRNTKHLIKNSKRGGDGSLAWFDSLEESNADAEETFRKKSPVPKISPNNLASKTLYKTSCSEERSASIPRKGNGMRESLATVNLHAPLEQDKLSKISRKRTEERNCFSSEANILDPTSPSASVQDSVITQRVSKSCQRLHTEKSHGFFTSTQDPEAKALPSVLPASGLSDLSTKTATSSMRKRSKGQVVKETKVVSSHEPEVLDSESLPAAKLAKFSFRPRTKLDHSSEKKNEEFSPFQSRTIFRPGEQLQGEQLPEECCPPEKCKMTLTRLAKNSLEKRSVDNKGKEEQQSQALGKEIRGSATICSDVSFDAVSSPPTEKKRWGEKLGGPSTGKVRSSTLAKLSAFSFASRPESKLETSPTITIDTSKESHSPLLKVHVSNPSRRKSFALGDTSKASVVTQKSLFSIAELDDATLDFDWD</sequence>
<feature type="compositionally biased region" description="Basic and acidic residues" evidence="6">
    <location>
        <begin position="569"/>
        <end position="581"/>
    </location>
</feature>
<feature type="region of interest" description="Disordered" evidence="6">
    <location>
        <begin position="657"/>
        <end position="683"/>
    </location>
</feature>
<name>A0A7K8VD02_9STRI</name>
<dbReference type="GO" id="GO:0017116">
    <property type="term" value="F:single-stranded DNA helicase activity"/>
    <property type="evidence" value="ECO:0007669"/>
    <property type="project" value="TreeGrafter"/>
</dbReference>
<dbReference type="Gene3D" id="3.40.50.300">
    <property type="entry name" value="P-loop containing nucleotide triphosphate hydrolases"/>
    <property type="match status" value="1"/>
</dbReference>
<keyword evidence="8" id="KW-0347">Helicase</keyword>
<accession>A0A7K8VD02</accession>
<protein>
    <submittedName>
        <fullName evidence="8">MCM9 helicase</fullName>
    </submittedName>
</protein>
<dbReference type="InterPro" id="IPR027417">
    <property type="entry name" value="P-loop_NTPase"/>
</dbReference>
<evidence type="ECO:0000256" key="1">
    <source>
        <dbReference type="ARBA" id="ARBA00008010"/>
    </source>
</evidence>
<dbReference type="EMBL" id="VWZC01008741">
    <property type="protein sequence ID" value="NXF64503.1"/>
    <property type="molecule type" value="Genomic_DNA"/>
</dbReference>
<dbReference type="InterPro" id="IPR041562">
    <property type="entry name" value="MCM_lid"/>
</dbReference>
<feature type="region of interest" description="Disordered" evidence="6">
    <location>
        <begin position="567"/>
        <end position="608"/>
    </location>
</feature>
<evidence type="ECO:0000256" key="6">
    <source>
        <dbReference type="SAM" id="MobiDB-lite"/>
    </source>
</evidence>
<reference evidence="8 9" key="1">
    <citation type="submission" date="2019-09" db="EMBL/GenBank/DDBJ databases">
        <title>Bird 10,000 Genomes (B10K) Project - Family phase.</title>
        <authorList>
            <person name="Zhang G."/>
        </authorList>
    </citation>
    <scope>NUCLEOTIDE SEQUENCE [LARGE SCALE GENOMIC DNA]</scope>
    <source>
        <strain evidence="8">B10K-DU-001-07</strain>
        <tissue evidence="8">Muscle</tissue>
    </source>
</reference>
<dbReference type="Proteomes" id="UP000542434">
    <property type="component" value="Unassembled WGS sequence"/>
</dbReference>
<dbReference type="PANTHER" id="PTHR11630:SF48">
    <property type="entry name" value="DNA HELICASE MCM9"/>
    <property type="match status" value="1"/>
</dbReference>
<dbReference type="PROSITE" id="PS50051">
    <property type="entry name" value="MCM_2"/>
    <property type="match status" value="1"/>
</dbReference>
<feature type="region of interest" description="Disordered" evidence="6">
    <location>
        <begin position="403"/>
        <end position="422"/>
    </location>
</feature>
<dbReference type="GO" id="GO:0005634">
    <property type="term" value="C:nucleus"/>
    <property type="evidence" value="ECO:0007669"/>
    <property type="project" value="UniProtKB-SubCell"/>
</dbReference>
<dbReference type="Pfam" id="PF17855">
    <property type="entry name" value="MCM_lid"/>
    <property type="match status" value="1"/>
</dbReference>
<dbReference type="InterPro" id="IPR031327">
    <property type="entry name" value="MCM"/>
</dbReference>
<keyword evidence="8" id="KW-0378">Hydrolase</keyword>
<comment type="similarity">
    <text evidence="1 5">Belongs to the MCM family.</text>
</comment>
<dbReference type="AlphaFoldDB" id="A0A7K8VD02"/>
<dbReference type="GO" id="GO:0000724">
    <property type="term" value="P:double-strand break repair via homologous recombination"/>
    <property type="evidence" value="ECO:0007669"/>
    <property type="project" value="TreeGrafter"/>
</dbReference>
<feature type="compositionally biased region" description="Basic and acidic residues" evidence="6">
    <location>
        <begin position="623"/>
        <end position="637"/>
    </location>
</feature>
<evidence type="ECO:0000256" key="3">
    <source>
        <dbReference type="ARBA" id="ARBA00022840"/>
    </source>
</evidence>
<dbReference type="SUPFAM" id="SSF52540">
    <property type="entry name" value="P-loop containing nucleoside triphosphate hydrolases"/>
    <property type="match status" value="1"/>
</dbReference>
<dbReference type="SMART" id="SM00350">
    <property type="entry name" value="MCM"/>
    <property type="match status" value="1"/>
</dbReference>
<evidence type="ECO:0000256" key="2">
    <source>
        <dbReference type="ARBA" id="ARBA00022741"/>
    </source>
</evidence>
<feature type="non-terminal residue" evidence="8">
    <location>
        <position position="1"/>
    </location>
</feature>
<dbReference type="InterPro" id="IPR001208">
    <property type="entry name" value="MCM_dom"/>
</dbReference>
<gene>
    <name evidence="8" type="primary">Mcm9</name>
    <name evidence="8" type="ORF">CICNIG_R10236</name>
</gene>
<feature type="non-terminal residue" evidence="8">
    <location>
        <position position="768"/>
    </location>
</feature>
<dbReference type="PRINTS" id="PR01657">
    <property type="entry name" value="MCMFAMILY"/>
</dbReference>
<feature type="compositionally biased region" description="Polar residues" evidence="6">
    <location>
        <begin position="278"/>
        <end position="323"/>
    </location>
</feature>
<keyword evidence="9" id="KW-1185">Reference proteome</keyword>
<feature type="region of interest" description="Disordered" evidence="6">
    <location>
        <begin position="278"/>
        <end position="331"/>
    </location>
</feature>
<evidence type="ECO:0000256" key="4">
    <source>
        <dbReference type="ARBA" id="ARBA00023125"/>
    </source>
</evidence>
<evidence type="ECO:0000256" key="5">
    <source>
        <dbReference type="RuleBase" id="RU004070"/>
    </source>
</evidence>
<dbReference type="GO" id="GO:0003697">
    <property type="term" value="F:single-stranded DNA binding"/>
    <property type="evidence" value="ECO:0007669"/>
    <property type="project" value="TreeGrafter"/>
</dbReference>
<keyword evidence="2 5" id="KW-0547">Nucleotide-binding</keyword>
<dbReference type="Pfam" id="PF00493">
    <property type="entry name" value="MCM"/>
    <property type="match status" value="1"/>
</dbReference>
<evidence type="ECO:0000259" key="7">
    <source>
        <dbReference type="PROSITE" id="PS50051"/>
    </source>
</evidence>
<feature type="region of interest" description="Disordered" evidence="6">
    <location>
        <begin position="623"/>
        <end position="643"/>
    </location>
</feature>
<dbReference type="PANTHER" id="PTHR11630">
    <property type="entry name" value="DNA REPLICATION LICENSING FACTOR MCM FAMILY MEMBER"/>
    <property type="match status" value="1"/>
</dbReference>
<keyword evidence="3 5" id="KW-0067">ATP-binding</keyword>
<dbReference type="GO" id="GO:0042555">
    <property type="term" value="C:MCM complex"/>
    <property type="evidence" value="ECO:0007669"/>
    <property type="project" value="TreeGrafter"/>
</dbReference>
<comment type="caution">
    <text evidence="8">The sequence shown here is derived from an EMBL/GenBank/DDBJ whole genome shotgun (WGS) entry which is preliminary data.</text>
</comment>
<evidence type="ECO:0000313" key="8">
    <source>
        <dbReference type="EMBL" id="NXF64503.1"/>
    </source>
</evidence>
<proteinExistence type="inferred from homology"/>
<keyword evidence="4 5" id="KW-0238">DNA-binding</keyword>
<evidence type="ECO:0000313" key="9">
    <source>
        <dbReference type="Proteomes" id="UP000542434"/>
    </source>
</evidence>
<feature type="domain" description="MCM C-terminal AAA(+) ATPase" evidence="7">
    <location>
        <begin position="1"/>
        <end position="124"/>
    </location>
</feature>